<organism evidence="1 2">
    <name type="scientific">Paenibacillus alvei TS-15</name>
    <dbReference type="NCBI Taxonomy" id="1117108"/>
    <lineage>
        <taxon>Bacteria</taxon>
        <taxon>Bacillati</taxon>
        <taxon>Bacillota</taxon>
        <taxon>Bacilli</taxon>
        <taxon>Bacillales</taxon>
        <taxon>Paenibacillaceae</taxon>
        <taxon>Paenibacillus</taxon>
    </lineage>
</organism>
<name>S9SX20_PAEAL</name>
<dbReference type="PATRIC" id="fig|1117108.3.peg.767"/>
<protein>
    <submittedName>
        <fullName evidence="1">Uncharacterized protein</fullName>
    </submittedName>
</protein>
<evidence type="ECO:0000313" key="1">
    <source>
        <dbReference type="EMBL" id="EPY08648.1"/>
    </source>
</evidence>
<proteinExistence type="predicted"/>
<dbReference type="Proteomes" id="UP000015344">
    <property type="component" value="Unassembled WGS sequence"/>
</dbReference>
<dbReference type="EMBL" id="ATMT01000012">
    <property type="protein sequence ID" value="EPY08648.1"/>
    <property type="molecule type" value="Genomic_DNA"/>
</dbReference>
<accession>S9SX20</accession>
<sequence length="64" mass="7273">MHKVQERLKQIFTNVDLSYQYVVLAASSKNKGLFFLVTVDKIIADNLLNIVNQPCFFMNAIPAV</sequence>
<evidence type="ECO:0000313" key="2">
    <source>
        <dbReference type="Proteomes" id="UP000015344"/>
    </source>
</evidence>
<dbReference type="AlphaFoldDB" id="S9SX20"/>
<reference evidence="1 2" key="1">
    <citation type="submission" date="2013-05" db="EMBL/GenBank/DDBJ databases">
        <authorList>
            <person name="Strain E.A."/>
            <person name="Brown E."/>
            <person name="Allard M.W."/>
            <person name="Luo Y.L."/>
        </authorList>
    </citation>
    <scope>NUCLEOTIDE SEQUENCE [LARGE SCALE GENOMIC DNA]</scope>
    <source>
        <strain evidence="1 2">TS-15</strain>
    </source>
</reference>
<gene>
    <name evidence="1" type="ORF">PAALTS15_03702</name>
</gene>
<comment type="caution">
    <text evidence="1">The sequence shown here is derived from an EMBL/GenBank/DDBJ whole genome shotgun (WGS) entry which is preliminary data.</text>
</comment>